<dbReference type="InterPro" id="IPR000184">
    <property type="entry name" value="Bac_surfAg_D15"/>
</dbReference>
<dbReference type="PANTHER" id="PTHR12815">
    <property type="entry name" value="SORTING AND ASSEMBLY MACHINERY SAMM50 PROTEIN FAMILY MEMBER"/>
    <property type="match status" value="1"/>
</dbReference>
<accession>A0A7T5R0L4</accession>
<dbReference type="PANTHER" id="PTHR12815:SF23">
    <property type="entry name" value="OUTER MEMBRANE PROTEIN ASSEMBLY FACTOR BAMA"/>
    <property type="match status" value="1"/>
</dbReference>
<dbReference type="InterPro" id="IPR039910">
    <property type="entry name" value="D15-like"/>
</dbReference>
<evidence type="ECO:0000256" key="5">
    <source>
        <dbReference type="ARBA" id="ARBA00022737"/>
    </source>
</evidence>
<feature type="chain" id="PRO_5039939088" description="Outer membrane protein assembly factor BamA" evidence="9">
    <location>
        <begin position="31"/>
        <end position="768"/>
    </location>
</feature>
<organism evidence="11 12">
    <name type="scientific">Micavibrio aeruginosavorus</name>
    <dbReference type="NCBI Taxonomy" id="349221"/>
    <lineage>
        <taxon>Bacteria</taxon>
        <taxon>Pseudomonadati</taxon>
        <taxon>Bdellovibrionota</taxon>
        <taxon>Bdellovibrionia</taxon>
        <taxon>Bdellovibrionales</taxon>
        <taxon>Pseudobdellovibrionaceae</taxon>
        <taxon>Micavibrio</taxon>
    </lineage>
</organism>
<dbReference type="HAMAP" id="MF_01430">
    <property type="entry name" value="OM_assembly_BamA"/>
    <property type="match status" value="1"/>
</dbReference>
<dbReference type="Gene3D" id="2.40.160.50">
    <property type="entry name" value="membrane protein fhac: a member of the omp85/tpsb transporter family"/>
    <property type="match status" value="1"/>
</dbReference>
<dbReference type="GO" id="GO:0009279">
    <property type="term" value="C:cell outer membrane"/>
    <property type="evidence" value="ECO:0007669"/>
    <property type="project" value="UniProtKB-UniRule"/>
</dbReference>
<evidence type="ECO:0000256" key="6">
    <source>
        <dbReference type="ARBA" id="ARBA00023136"/>
    </source>
</evidence>
<feature type="signal peptide" evidence="9">
    <location>
        <begin position="1"/>
        <end position="30"/>
    </location>
</feature>
<sequence>MKKIMRFLPALMTGLLLVPAITVVTAPVYAQQGYQQATGQRINEIRVLGTERIEPETVLTYMDVRVGDNMTEETLDRALKSLFGTGLFADVVLRQKGNVLEVTLAENPVINQVAFEGNDKIEDEELLAEVQLRPRQVLTRNKVQSDVNRLYQVYQRNGRFSVNIEPKIIKLDQNRVDLVFEVTEGEVTVIKGIRFVGNQAYDDDKLRSEISTKEDRWYRFLATDDRYDPDRIKYDEEMLRRFYLSQGYADFRVVSSAAELSKDRDEFYVTFMIEEGQRYRVGDVKISSMLHNFDANVLVPEVAFKEGEWYDAGLVEDTVDNITKALESHQFLFVNVRPDTVRNRENTTVSITFNITETTPVYVERIDVGGNVRTLDKVIRREFSLVEGDPFNKTKLAKSEQAIKDLGFFEAVEVSQSQGSAPDKTVVNVNVQEKSTGELSVGAGFSTADGPLADFRIRERNFLGKGQDVTLAATVAGERTEFDFSFTEPYFLDRDLSAGIDLFHITRDLQDESSYDQRRTGGALRVGYPLSEHWRQSLRYGYEMNDINNVDTDASRFIRDQEGERVTSAISQRLTYDTRDSILFPTNGMNAWLDTEWAGLGGDASYLSAQIGASYFYPLADRWILNVLGETGVIGGLSEDVEINERFFLGGSSLRGFERAGVGPRDPATDDSLGGNYFYRGSVEMSFPVGLPEEMGVLGHGFTDFGSLWHLDETDPTILDESSLRATAGLGVSWRSPMGPVRADVAVPYVKEDFDREEVFRFSFGTRF</sequence>
<keyword evidence="5" id="KW-0677">Repeat</keyword>
<name>A0A7T5R0L4_9BACT</name>
<feature type="domain" description="POTRA" evidence="10">
    <location>
        <begin position="108"/>
        <end position="185"/>
    </location>
</feature>
<feature type="domain" description="POTRA" evidence="10">
    <location>
        <begin position="361"/>
        <end position="434"/>
    </location>
</feature>
<protein>
    <recommendedName>
        <fullName evidence="8">Outer membrane protein assembly factor BamA</fullName>
    </recommendedName>
</protein>
<keyword evidence="7" id="KW-0998">Cell outer membrane</keyword>
<dbReference type="Proteomes" id="UP000595362">
    <property type="component" value="Chromosome"/>
</dbReference>
<evidence type="ECO:0000313" key="12">
    <source>
        <dbReference type="Proteomes" id="UP000595362"/>
    </source>
</evidence>
<evidence type="ECO:0000313" key="11">
    <source>
        <dbReference type="EMBL" id="QQG35339.1"/>
    </source>
</evidence>
<dbReference type="Pfam" id="PF01103">
    <property type="entry name" value="Omp85"/>
    <property type="match status" value="1"/>
</dbReference>
<dbReference type="InterPro" id="IPR023707">
    <property type="entry name" value="OM_assembly_BamA"/>
</dbReference>
<dbReference type="InterPro" id="IPR034746">
    <property type="entry name" value="POTRA"/>
</dbReference>
<dbReference type="AlphaFoldDB" id="A0A7T5R0L4"/>
<evidence type="ECO:0000256" key="7">
    <source>
        <dbReference type="ARBA" id="ARBA00023237"/>
    </source>
</evidence>
<evidence type="ECO:0000259" key="10">
    <source>
        <dbReference type="PROSITE" id="PS51779"/>
    </source>
</evidence>
<evidence type="ECO:0000256" key="4">
    <source>
        <dbReference type="ARBA" id="ARBA00022729"/>
    </source>
</evidence>
<feature type="domain" description="POTRA" evidence="10">
    <location>
        <begin position="40"/>
        <end position="107"/>
    </location>
</feature>
<evidence type="ECO:0000256" key="2">
    <source>
        <dbReference type="ARBA" id="ARBA00022452"/>
    </source>
</evidence>
<dbReference type="Gene3D" id="3.10.20.310">
    <property type="entry name" value="membrane protein fhac"/>
    <property type="match status" value="5"/>
</dbReference>
<gene>
    <name evidence="11" type="primary">bamA</name>
    <name evidence="11" type="ORF">HYS17_07225</name>
</gene>
<dbReference type="PIRSF" id="PIRSF006076">
    <property type="entry name" value="OM_assembly_OMP85"/>
    <property type="match status" value="1"/>
</dbReference>
<keyword evidence="6" id="KW-0472">Membrane</keyword>
<comment type="subcellular location">
    <subcellularLocation>
        <location evidence="1">Membrane</location>
    </subcellularLocation>
</comment>
<reference evidence="11 12" key="1">
    <citation type="submission" date="2020-07" db="EMBL/GenBank/DDBJ databases">
        <title>Huge and variable diversity of episymbiotic CPR bacteria and DPANN archaea in groundwater ecosystems.</title>
        <authorList>
            <person name="He C.Y."/>
            <person name="Keren R."/>
            <person name="Whittaker M."/>
            <person name="Farag I.F."/>
            <person name="Doudna J."/>
            <person name="Cate J.H.D."/>
            <person name="Banfield J.F."/>
        </authorList>
    </citation>
    <scope>NUCLEOTIDE SEQUENCE [LARGE SCALE GENOMIC DNA]</scope>
    <source>
        <strain evidence="11">NC_groundwater_70_Ag_B-0.1um_54_66</strain>
    </source>
</reference>
<dbReference type="EMBL" id="CP066681">
    <property type="protein sequence ID" value="QQG35339.1"/>
    <property type="molecule type" value="Genomic_DNA"/>
</dbReference>
<dbReference type="PROSITE" id="PS51779">
    <property type="entry name" value="POTRA"/>
    <property type="match status" value="3"/>
</dbReference>
<keyword evidence="3" id="KW-0812">Transmembrane</keyword>
<evidence type="ECO:0000256" key="3">
    <source>
        <dbReference type="ARBA" id="ARBA00022692"/>
    </source>
</evidence>
<keyword evidence="2" id="KW-1134">Transmembrane beta strand</keyword>
<keyword evidence="4 9" id="KW-0732">Signal</keyword>
<evidence type="ECO:0000256" key="8">
    <source>
        <dbReference type="NCBIfam" id="TIGR03303"/>
    </source>
</evidence>
<dbReference type="Pfam" id="PF07244">
    <property type="entry name" value="POTRA"/>
    <property type="match status" value="4"/>
</dbReference>
<evidence type="ECO:0000256" key="1">
    <source>
        <dbReference type="ARBA" id="ARBA00004370"/>
    </source>
</evidence>
<proteinExistence type="inferred from homology"/>
<evidence type="ECO:0000256" key="9">
    <source>
        <dbReference type="SAM" id="SignalP"/>
    </source>
</evidence>
<dbReference type="InterPro" id="IPR010827">
    <property type="entry name" value="BamA/TamA_POTRA"/>
</dbReference>
<dbReference type="NCBIfam" id="TIGR03303">
    <property type="entry name" value="OM_YaeT"/>
    <property type="match status" value="1"/>
</dbReference>
<dbReference type="GO" id="GO:0071709">
    <property type="term" value="P:membrane assembly"/>
    <property type="evidence" value="ECO:0007669"/>
    <property type="project" value="InterPro"/>
</dbReference>